<keyword evidence="2" id="KW-1185">Reference proteome</keyword>
<dbReference type="Proteomes" id="UP000055024">
    <property type="component" value="Unassembled WGS sequence"/>
</dbReference>
<proteinExistence type="predicted"/>
<evidence type="ECO:0000313" key="1">
    <source>
        <dbReference type="EMBL" id="KRY93926.1"/>
    </source>
</evidence>
<sequence>MVLHLVKLYSLFSSFFFERIRLWLINMEDILATQDPP</sequence>
<evidence type="ECO:0000313" key="2">
    <source>
        <dbReference type="Proteomes" id="UP000055024"/>
    </source>
</evidence>
<accession>A0A0V1G6K2</accession>
<organism evidence="1 2">
    <name type="scientific">Trichinella zimbabwensis</name>
    <dbReference type="NCBI Taxonomy" id="268475"/>
    <lineage>
        <taxon>Eukaryota</taxon>
        <taxon>Metazoa</taxon>
        <taxon>Ecdysozoa</taxon>
        <taxon>Nematoda</taxon>
        <taxon>Enoplea</taxon>
        <taxon>Dorylaimia</taxon>
        <taxon>Trichinellida</taxon>
        <taxon>Trichinellidae</taxon>
        <taxon>Trichinella</taxon>
    </lineage>
</organism>
<comment type="caution">
    <text evidence="1">The sequence shown here is derived from an EMBL/GenBank/DDBJ whole genome shotgun (WGS) entry which is preliminary data.</text>
</comment>
<dbReference type="EMBL" id="JYDP01005909">
    <property type="protein sequence ID" value="KRY93926.1"/>
    <property type="molecule type" value="Genomic_DNA"/>
</dbReference>
<dbReference type="AlphaFoldDB" id="A0A0V1G6K2"/>
<gene>
    <name evidence="1" type="ORF">T11_2596</name>
</gene>
<name>A0A0V1G6K2_9BILA</name>
<protein>
    <submittedName>
        <fullName evidence="1">Uncharacterized protein</fullName>
    </submittedName>
</protein>
<reference evidence="1 2" key="1">
    <citation type="submission" date="2015-01" db="EMBL/GenBank/DDBJ databases">
        <title>Evolution of Trichinella species and genotypes.</title>
        <authorList>
            <person name="Korhonen P.K."/>
            <person name="Edoardo P."/>
            <person name="Giuseppe L.R."/>
            <person name="Gasser R.B."/>
        </authorList>
    </citation>
    <scope>NUCLEOTIDE SEQUENCE [LARGE SCALE GENOMIC DNA]</scope>
    <source>
        <strain evidence="1">ISS1029</strain>
    </source>
</reference>